<sequence>MRRYNLFLLLYCFCGLAHAQIIDPKKTAERKATDRTNGRIDQSIDKGFDKVEEGIGSLFKKKDKKKKVEQLQNENSSLSSSQEGKMSNEKPAGEVKNTQSRSASFSSYSKFDFVPGEKVVAFEDFAQDAIGDFPGKWNTNGSGEVVTIGGKEGKWLKFTNEGFFYPEFVDVLDENCTIEFEMGTNEAQKVLARMFFVDSKTYPNPLQYGSVNLVEVYFNPAGSTEIVCRDKDWEVKSSNSKNNVAWLLPTSPFVKISVWRQKNRLRIYMNETKVWDIPRAFEPGIPYRLLFGTDTNFQDDRALFISNLRVAKGQPDTRSKLITEGKFVTNGILFDVNSDKIKGESYGVLQEIATVMKENSTVKIRISGHTDSDGDDKTNLALSQKRALAIKNTLDKDFGIEASRMETDGFGESKPIDSNVTAQGKANNRRAEFTKL</sequence>
<evidence type="ECO:0000256" key="1">
    <source>
        <dbReference type="ARBA" id="ARBA00004442"/>
    </source>
</evidence>
<dbReference type="AlphaFoldDB" id="A0A4R5DU85"/>
<gene>
    <name evidence="8" type="ORF">E0F88_00225</name>
</gene>
<keyword evidence="6" id="KW-0732">Signal</keyword>
<keyword evidence="2 4" id="KW-0472">Membrane</keyword>
<dbReference type="CDD" id="cd07185">
    <property type="entry name" value="OmpA_C-like"/>
    <property type="match status" value="1"/>
</dbReference>
<dbReference type="InterPro" id="IPR006665">
    <property type="entry name" value="OmpA-like"/>
</dbReference>
<feature type="signal peptide" evidence="6">
    <location>
        <begin position="1"/>
        <end position="19"/>
    </location>
</feature>
<comment type="caution">
    <text evidence="8">The sequence shown here is derived from an EMBL/GenBank/DDBJ whole genome shotgun (WGS) entry which is preliminary data.</text>
</comment>
<evidence type="ECO:0000256" key="2">
    <source>
        <dbReference type="ARBA" id="ARBA00023136"/>
    </source>
</evidence>
<dbReference type="PRINTS" id="PR01021">
    <property type="entry name" value="OMPADOMAIN"/>
</dbReference>
<feature type="region of interest" description="Disordered" evidence="5">
    <location>
        <begin position="408"/>
        <end position="436"/>
    </location>
</feature>
<dbReference type="PANTHER" id="PTHR30329">
    <property type="entry name" value="STATOR ELEMENT OF FLAGELLAR MOTOR COMPLEX"/>
    <property type="match status" value="1"/>
</dbReference>
<dbReference type="PROSITE" id="PS51123">
    <property type="entry name" value="OMPA_2"/>
    <property type="match status" value="1"/>
</dbReference>
<evidence type="ECO:0000313" key="9">
    <source>
        <dbReference type="Proteomes" id="UP000294850"/>
    </source>
</evidence>
<dbReference type="Proteomes" id="UP000294850">
    <property type="component" value="Unassembled WGS sequence"/>
</dbReference>
<evidence type="ECO:0000256" key="4">
    <source>
        <dbReference type="PROSITE-ProRule" id="PRU00473"/>
    </source>
</evidence>
<name>A0A4R5DU85_9BACT</name>
<dbReference type="RefSeq" id="WP_131955524.1">
    <property type="nucleotide sequence ID" value="NZ_SMFL01000001.1"/>
</dbReference>
<feature type="compositionally biased region" description="Low complexity" evidence="5">
    <location>
        <begin position="70"/>
        <end position="83"/>
    </location>
</feature>
<protein>
    <submittedName>
        <fullName evidence="8">OmpA family protein</fullName>
    </submittedName>
</protein>
<feature type="domain" description="OmpA-like" evidence="7">
    <location>
        <begin position="321"/>
        <end position="436"/>
    </location>
</feature>
<organism evidence="8 9">
    <name type="scientific">Dyadobacter psychrotolerans</name>
    <dbReference type="NCBI Taxonomy" id="2541721"/>
    <lineage>
        <taxon>Bacteria</taxon>
        <taxon>Pseudomonadati</taxon>
        <taxon>Bacteroidota</taxon>
        <taxon>Cytophagia</taxon>
        <taxon>Cytophagales</taxon>
        <taxon>Spirosomataceae</taxon>
        <taxon>Dyadobacter</taxon>
    </lineage>
</organism>
<dbReference type="OrthoDB" id="9800869at2"/>
<evidence type="ECO:0000256" key="6">
    <source>
        <dbReference type="SAM" id="SignalP"/>
    </source>
</evidence>
<dbReference type="InterPro" id="IPR006664">
    <property type="entry name" value="OMP_bac"/>
</dbReference>
<reference evidence="8 9" key="1">
    <citation type="submission" date="2019-03" db="EMBL/GenBank/DDBJ databases">
        <title>Dyadobacter AR-3-6 sp. nov., isolated from arctic soil.</title>
        <authorList>
            <person name="Chaudhary D.K."/>
        </authorList>
    </citation>
    <scope>NUCLEOTIDE SEQUENCE [LARGE SCALE GENOMIC DNA]</scope>
    <source>
        <strain evidence="8 9">AR-3-6</strain>
    </source>
</reference>
<comment type="subcellular location">
    <subcellularLocation>
        <location evidence="1">Cell outer membrane</location>
    </subcellularLocation>
</comment>
<proteinExistence type="predicted"/>
<dbReference type="Gene3D" id="3.30.1330.60">
    <property type="entry name" value="OmpA-like domain"/>
    <property type="match status" value="1"/>
</dbReference>
<dbReference type="Pfam" id="PF00691">
    <property type="entry name" value="OmpA"/>
    <property type="match status" value="1"/>
</dbReference>
<feature type="chain" id="PRO_5020751279" evidence="6">
    <location>
        <begin position="20"/>
        <end position="436"/>
    </location>
</feature>
<evidence type="ECO:0000313" key="8">
    <source>
        <dbReference type="EMBL" id="TDE18019.1"/>
    </source>
</evidence>
<feature type="compositionally biased region" description="Polar residues" evidence="5">
    <location>
        <begin position="416"/>
        <end position="426"/>
    </location>
</feature>
<dbReference type="PANTHER" id="PTHR30329:SF21">
    <property type="entry name" value="LIPOPROTEIN YIAD-RELATED"/>
    <property type="match status" value="1"/>
</dbReference>
<dbReference type="SUPFAM" id="SSF103088">
    <property type="entry name" value="OmpA-like"/>
    <property type="match status" value="1"/>
</dbReference>
<keyword evidence="3" id="KW-0998">Cell outer membrane</keyword>
<dbReference type="InterPro" id="IPR036737">
    <property type="entry name" value="OmpA-like_sf"/>
</dbReference>
<evidence type="ECO:0000256" key="5">
    <source>
        <dbReference type="SAM" id="MobiDB-lite"/>
    </source>
</evidence>
<accession>A0A4R5DU85</accession>
<keyword evidence="9" id="KW-1185">Reference proteome</keyword>
<dbReference type="EMBL" id="SMFL01000001">
    <property type="protein sequence ID" value="TDE18019.1"/>
    <property type="molecule type" value="Genomic_DNA"/>
</dbReference>
<feature type="region of interest" description="Disordered" evidence="5">
    <location>
        <begin position="66"/>
        <end position="99"/>
    </location>
</feature>
<evidence type="ECO:0000259" key="7">
    <source>
        <dbReference type="PROSITE" id="PS51123"/>
    </source>
</evidence>
<evidence type="ECO:0000256" key="3">
    <source>
        <dbReference type="ARBA" id="ARBA00023237"/>
    </source>
</evidence>
<dbReference type="InterPro" id="IPR050330">
    <property type="entry name" value="Bact_OuterMem_StrucFunc"/>
</dbReference>
<dbReference type="GO" id="GO:0009279">
    <property type="term" value="C:cell outer membrane"/>
    <property type="evidence" value="ECO:0007669"/>
    <property type="project" value="UniProtKB-SubCell"/>
</dbReference>